<dbReference type="SMART" id="SM00028">
    <property type="entry name" value="TPR"/>
    <property type="match status" value="3"/>
</dbReference>
<keyword evidence="9" id="KW-1185">Reference proteome</keyword>
<dbReference type="SUPFAM" id="SSF48452">
    <property type="entry name" value="TPR-like"/>
    <property type="match status" value="1"/>
</dbReference>
<dbReference type="InterPro" id="IPR019734">
    <property type="entry name" value="TPR_rpt"/>
</dbReference>
<comment type="similarity">
    <text evidence="3">Belongs to the RPAP3 family.</text>
</comment>
<feature type="repeat" description="TPR" evidence="5">
    <location>
        <begin position="130"/>
        <end position="163"/>
    </location>
</feature>
<dbReference type="EMBL" id="CAXIEN010000181">
    <property type="protein sequence ID" value="CAL1284567.1"/>
    <property type="molecule type" value="Genomic_DNA"/>
</dbReference>
<dbReference type="Pfam" id="PF13181">
    <property type="entry name" value="TPR_8"/>
    <property type="match status" value="1"/>
</dbReference>
<evidence type="ECO:0000313" key="8">
    <source>
        <dbReference type="EMBL" id="CAL1284567.1"/>
    </source>
</evidence>
<reference evidence="8 9" key="1">
    <citation type="submission" date="2024-04" db="EMBL/GenBank/DDBJ databases">
        <authorList>
            <person name="Rising A."/>
            <person name="Reimegard J."/>
            <person name="Sonavane S."/>
            <person name="Akerstrom W."/>
            <person name="Nylinder S."/>
            <person name="Hedman E."/>
            <person name="Kallberg Y."/>
        </authorList>
    </citation>
    <scope>NUCLEOTIDE SEQUENCE [LARGE SCALE GENOMIC DNA]</scope>
</reference>
<dbReference type="InterPro" id="IPR051966">
    <property type="entry name" value="RPAP3"/>
</dbReference>
<feature type="domain" description="RNA-polymerase II-associated protein 3-like C-terminal" evidence="7">
    <location>
        <begin position="385"/>
        <end position="473"/>
    </location>
</feature>
<evidence type="ECO:0000256" key="6">
    <source>
        <dbReference type="SAM" id="MobiDB-lite"/>
    </source>
</evidence>
<dbReference type="PANTHER" id="PTHR46423">
    <property type="entry name" value="RNA POLYMERASE II-ASSOCIATED PROTEIN 3"/>
    <property type="match status" value="1"/>
</dbReference>
<evidence type="ECO:0000256" key="4">
    <source>
        <dbReference type="ARBA" id="ARBA00040133"/>
    </source>
</evidence>
<dbReference type="PROSITE" id="PS50005">
    <property type="entry name" value="TPR"/>
    <property type="match status" value="2"/>
</dbReference>
<feature type="region of interest" description="Disordered" evidence="6">
    <location>
        <begin position="54"/>
        <end position="77"/>
    </location>
</feature>
<dbReference type="GO" id="GO:0101031">
    <property type="term" value="C:protein folding chaperone complex"/>
    <property type="evidence" value="ECO:0007669"/>
    <property type="project" value="TreeGrafter"/>
</dbReference>
<keyword evidence="1" id="KW-0677">Repeat</keyword>
<organism evidence="8 9">
    <name type="scientific">Larinioides sclopetarius</name>
    <dbReference type="NCBI Taxonomy" id="280406"/>
    <lineage>
        <taxon>Eukaryota</taxon>
        <taxon>Metazoa</taxon>
        <taxon>Ecdysozoa</taxon>
        <taxon>Arthropoda</taxon>
        <taxon>Chelicerata</taxon>
        <taxon>Arachnida</taxon>
        <taxon>Araneae</taxon>
        <taxon>Araneomorphae</taxon>
        <taxon>Entelegynae</taxon>
        <taxon>Araneoidea</taxon>
        <taxon>Araneidae</taxon>
        <taxon>Larinioides</taxon>
    </lineage>
</organism>
<evidence type="ECO:0000256" key="3">
    <source>
        <dbReference type="ARBA" id="ARBA00038275"/>
    </source>
</evidence>
<evidence type="ECO:0000259" key="7">
    <source>
        <dbReference type="Pfam" id="PF13877"/>
    </source>
</evidence>
<feature type="compositionally biased region" description="Polar residues" evidence="6">
    <location>
        <begin position="1"/>
        <end position="14"/>
    </location>
</feature>
<dbReference type="PANTHER" id="PTHR46423:SF1">
    <property type="entry name" value="RNA POLYMERASE II-ASSOCIATED PROTEIN 3"/>
    <property type="match status" value="1"/>
</dbReference>
<keyword evidence="2 5" id="KW-0802">TPR repeat</keyword>
<gene>
    <name evidence="8" type="ORF">LARSCL_LOCUS13223</name>
</gene>
<feature type="region of interest" description="Disordered" evidence="6">
    <location>
        <begin position="102"/>
        <end position="121"/>
    </location>
</feature>
<dbReference type="InterPro" id="IPR025986">
    <property type="entry name" value="RPAP3-like_C"/>
</dbReference>
<sequence>MSFENSLNIQNQIRENSEDHQNFLKDLDNWEKDMKKKEEEMKLLQVSDEQVIPPIRNSLSRSKKKNRRLKTKKEDVETEERISSYNYKAWEHYDVDSELKKLDEEKKESSDSETTDSEEQLTIQKNKQLAIIKKDKGNEFFKAGNYDSAINSYTIGMQLDPENALLPANRAMAFLKKDQFQAAENDCTLCLSLDPSYVKAYLRRGTARKALEKFDLAHSDFLKALELEPDNKQAQLDIEKLKKENAIKMENNGMIEKAKENKCIMESEESNDILGIEKTSSCLFPEAKAIPVVKSDTEFHEESFTKLEVSNYSLEDFKETLKVENKSSFNAPEQKHNEKSVIIGASKLVKSHESSKSKNMEINGVYSNELENVIAKLEQKLPPVPTASYQFLTDWKKLSKYPELKYQYLKQFPPEKFPELFKHYMEPEVFPEILNTLSSSFMENGDDIVPYMMHLASVGRFHTMLMFMADPEKNDLRKLLSYAEMSGYPPDEVEALLKLYKL</sequence>
<comment type="caution">
    <text evidence="8">The sequence shown here is derived from an EMBL/GenBank/DDBJ whole genome shotgun (WGS) entry which is preliminary data.</text>
</comment>
<name>A0AAV2ALJ5_9ARAC</name>
<dbReference type="InterPro" id="IPR011990">
    <property type="entry name" value="TPR-like_helical_dom_sf"/>
</dbReference>
<proteinExistence type="inferred from homology"/>
<dbReference type="Gene3D" id="1.25.40.10">
    <property type="entry name" value="Tetratricopeptide repeat domain"/>
    <property type="match status" value="1"/>
</dbReference>
<protein>
    <recommendedName>
        <fullName evidence="4">RNA polymerase II-associated protein 3</fullName>
    </recommendedName>
</protein>
<evidence type="ECO:0000256" key="2">
    <source>
        <dbReference type="ARBA" id="ARBA00022803"/>
    </source>
</evidence>
<dbReference type="Pfam" id="PF13877">
    <property type="entry name" value="RPAP3_C"/>
    <property type="match status" value="1"/>
</dbReference>
<dbReference type="AlphaFoldDB" id="A0AAV2ALJ5"/>
<dbReference type="Proteomes" id="UP001497382">
    <property type="component" value="Unassembled WGS sequence"/>
</dbReference>
<feature type="repeat" description="TPR" evidence="5">
    <location>
        <begin position="198"/>
        <end position="231"/>
    </location>
</feature>
<feature type="region of interest" description="Disordered" evidence="6">
    <location>
        <begin position="1"/>
        <end position="20"/>
    </location>
</feature>
<feature type="compositionally biased region" description="Basic residues" evidence="6">
    <location>
        <begin position="61"/>
        <end position="71"/>
    </location>
</feature>
<accession>A0AAV2ALJ5</accession>
<evidence type="ECO:0000256" key="1">
    <source>
        <dbReference type="ARBA" id="ARBA00022737"/>
    </source>
</evidence>
<evidence type="ECO:0000256" key="5">
    <source>
        <dbReference type="PROSITE-ProRule" id="PRU00339"/>
    </source>
</evidence>
<evidence type="ECO:0000313" key="9">
    <source>
        <dbReference type="Proteomes" id="UP001497382"/>
    </source>
</evidence>